<name>A0A2G2YWI3_CAPAN</name>
<comment type="similarity">
    <text evidence="2">Belongs to the glutaredoxin family. CC-type subfamily.</text>
</comment>
<dbReference type="STRING" id="4072.A0A2G2YWI3"/>
<dbReference type="EMBL" id="AYRZ02000008">
    <property type="protein sequence ID" value="PHT74099.1"/>
    <property type="molecule type" value="Genomic_DNA"/>
</dbReference>
<reference evidence="6 7" key="2">
    <citation type="journal article" date="2017" name="Genome Biol.">
        <title>New reference genome sequences of hot pepper reveal the massive evolution of plant disease-resistance genes by retroduplication.</title>
        <authorList>
            <person name="Kim S."/>
            <person name="Park J."/>
            <person name="Yeom S.I."/>
            <person name="Kim Y.M."/>
            <person name="Seo E."/>
            <person name="Kim K.T."/>
            <person name="Kim M.S."/>
            <person name="Lee J.M."/>
            <person name="Cheong K."/>
            <person name="Shin H.S."/>
            <person name="Kim S.B."/>
            <person name="Han K."/>
            <person name="Lee J."/>
            <person name="Park M."/>
            <person name="Lee H.A."/>
            <person name="Lee H.Y."/>
            <person name="Lee Y."/>
            <person name="Oh S."/>
            <person name="Lee J.H."/>
            <person name="Choi E."/>
            <person name="Choi E."/>
            <person name="Lee S.E."/>
            <person name="Jeon J."/>
            <person name="Kim H."/>
            <person name="Choi G."/>
            <person name="Song H."/>
            <person name="Lee J."/>
            <person name="Lee S.C."/>
            <person name="Kwon J.K."/>
            <person name="Lee H.Y."/>
            <person name="Koo N."/>
            <person name="Hong Y."/>
            <person name="Kim R.W."/>
            <person name="Kang W.H."/>
            <person name="Huh J.H."/>
            <person name="Kang B.C."/>
            <person name="Yang T.J."/>
            <person name="Lee Y.H."/>
            <person name="Bennetzen J.L."/>
            <person name="Choi D."/>
        </authorList>
    </citation>
    <scope>NUCLEOTIDE SEQUENCE [LARGE SCALE GENOMIC DNA]</scope>
    <source>
        <strain evidence="7">cv. CM334</strain>
    </source>
</reference>
<dbReference type="Gene3D" id="3.40.30.10">
    <property type="entry name" value="Glutaredoxin"/>
    <property type="match status" value="1"/>
</dbReference>
<dbReference type="NCBIfam" id="TIGR02189">
    <property type="entry name" value="GlrX-like_plant"/>
    <property type="match status" value="1"/>
</dbReference>
<dbReference type="SUPFAM" id="SSF52833">
    <property type="entry name" value="Thioredoxin-like"/>
    <property type="match status" value="1"/>
</dbReference>
<evidence type="ECO:0000256" key="4">
    <source>
        <dbReference type="ARBA" id="ARBA00023284"/>
    </source>
</evidence>
<evidence type="ECO:0000256" key="3">
    <source>
        <dbReference type="ARBA" id="ARBA00022490"/>
    </source>
</evidence>
<dbReference type="PANTHER" id="PTHR10168">
    <property type="entry name" value="GLUTAREDOXIN"/>
    <property type="match status" value="1"/>
</dbReference>
<dbReference type="AlphaFoldDB" id="A0A2G2YWI3"/>
<organism evidence="6 7">
    <name type="scientific">Capsicum annuum</name>
    <name type="common">Capsicum pepper</name>
    <dbReference type="NCBI Taxonomy" id="4072"/>
    <lineage>
        <taxon>Eukaryota</taxon>
        <taxon>Viridiplantae</taxon>
        <taxon>Streptophyta</taxon>
        <taxon>Embryophyta</taxon>
        <taxon>Tracheophyta</taxon>
        <taxon>Spermatophyta</taxon>
        <taxon>Magnoliopsida</taxon>
        <taxon>eudicotyledons</taxon>
        <taxon>Gunneridae</taxon>
        <taxon>Pentapetalae</taxon>
        <taxon>asterids</taxon>
        <taxon>lamiids</taxon>
        <taxon>Solanales</taxon>
        <taxon>Solanaceae</taxon>
        <taxon>Solanoideae</taxon>
        <taxon>Capsiceae</taxon>
        <taxon>Capsicum</taxon>
    </lineage>
</organism>
<evidence type="ECO:0000256" key="1">
    <source>
        <dbReference type="ARBA" id="ARBA00004496"/>
    </source>
</evidence>
<dbReference type="Proteomes" id="UP000222542">
    <property type="component" value="Unassembled WGS sequence"/>
</dbReference>
<dbReference type="PRINTS" id="PR00160">
    <property type="entry name" value="GLUTAREDOXIN"/>
</dbReference>
<evidence type="ECO:0000313" key="7">
    <source>
        <dbReference type="Proteomes" id="UP000222542"/>
    </source>
</evidence>
<dbReference type="Pfam" id="PF00462">
    <property type="entry name" value="Glutaredoxin"/>
    <property type="match status" value="1"/>
</dbReference>
<dbReference type="Gramene" id="PHT74099">
    <property type="protein sequence ID" value="PHT74099"/>
    <property type="gene ID" value="T459_21376"/>
</dbReference>
<dbReference type="OrthoDB" id="418495at2759"/>
<dbReference type="PROSITE" id="PS51354">
    <property type="entry name" value="GLUTAREDOXIN_2"/>
    <property type="match status" value="1"/>
</dbReference>
<accession>A0A2G2YWI3</accession>
<evidence type="ECO:0000259" key="5">
    <source>
        <dbReference type="Pfam" id="PF00462"/>
    </source>
</evidence>
<proteinExistence type="inferred from homology"/>
<dbReference type="OMA" id="CSSHPTM"/>
<dbReference type="InterPro" id="IPR014025">
    <property type="entry name" value="Glutaredoxin_subgr"/>
</dbReference>
<comment type="subcellular location">
    <subcellularLocation>
        <location evidence="1">Cytoplasm</location>
    </subcellularLocation>
</comment>
<comment type="caution">
    <text evidence="6">The sequence shown here is derived from an EMBL/GenBank/DDBJ whole genome shotgun (WGS) entry which is preliminary data.</text>
</comment>
<evidence type="ECO:0000313" key="6">
    <source>
        <dbReference type="EMBL" id="PHT74099.1"/>
    </source>
</evidence>
<protein>
    <submittedName>
        <fullName evidence="6">Glutaredoxin-C6</fullName>
    </submittedName>
</protein>
<keyword evidence="4" id="KW-0676">Redox-active center</keyword>
<dbReference type="InterPro" id="IPR011905">
    <property type="entry name" value="GlrX-like_pln_2"/>
</dbReference>
<dbReference type="SMR" id="A0A2G2YWI3"/>
<reference evidence="6 7" key="1">
    <citation type="journal article" date="2014" name="Nat. Genet.">
        <title>Genome sequence of the hot pepper provides insights into the evolution of pungency in Capsicum species.</title>
        <authorList>
            <person name="Kim S."/>
            <person name="Park M."/>
            <person name="Yeom S.I."/>
            <person name="Kim Y.M."/>
            <person name="Lee J.M."/>
            <person name="Lee H.A."/>
            <person name="Seo E."/>
            <person name="Choi J."/>
            <person name="Cheong K."/>
            <person name="Kim K.T."/>
            <person name="Jung K."/>
            <person name="Lee G.W."/>
            <person name="Oh S.K."/>
            <person name="Bae C."/>
            <person name="Kim S.B."/>
            <person name="Lee H.Y."/>
            <person name="Kim S.Y."/>
            <person name="Kim M.S."/>
            <person name="Kang B.C."/>
            <person name="Jo Y.D."/>
            <person name="Yang H.B."/>
            <person name="Jeong H.J."/>
            <person name="Kang W.H."/>
            <person name="Kwon J.K."/>
            <person name="Shin C."/>
            <person name="Lim J.Y."/>
            <person name="Park J.H."/>
            <person name="Huh J.H."/>
            <person name="Kim J.S."/>
            <person name="Kim B.D."/>
            <person name="Cohen O."/>
            <person name="Paran I."/>
            <person name="Suh M.C."/>
            <person name="Lee S.B."/>
            <person name="Kim Y.K."/>
            <person name="Shin Y."/>
            <person name="Noh S.J."/>
            <person name="Park J."/>
            <person name="Seo Y.S."/>
            <person name="Kwon S.Y."/>
            <person name="Kim H.A."/>
            <person name="Park J.M."/>
            <person name="Kim H.J."/>
            <person name="Choi S.B."/>
            <person name="Bosland P.W."/>
            <person name="Reeves G."/>
            <person name="Jo S.H."/>
            <person name="Lee B.W."/>
            <person name="Cho H.T."/>
            <person name="Choi H.S."/>
            <person name="Lee M.S."/>
            <person name="Yu Y."/>
            <person name="Do Choi Y."/>
            <person name="Park B.S."/>
            <person name="van Deynze A."/>
            <person name="Ashrafi H."/>
            <person name="Hill T."/>
            <person name="Kim W.T."/>
            <person name="Pai H.S."/>
            <person name="Ahn H.K."/>
            <person name="Yeam I."/>
            <person name="Giovannoni J.J."/>
            <person name="Rose J.K."/>
            <person name="Sorensen I."/>
            <person name="Lee S.J."/>
            <person name="Kim R.W."/>
            <person name="Choi I.Y."/>
            <person name="Choi B.S."/>
            <person name="Lim J.S."/>
            <person name="Lee Y.H."/>
            <person name="Choi D."/>
        </authorList>
    </citation>
    <scope>NUCLEOTIDE SEQUENCE [LARGE SCALE GENOMIC DNA]</scope>
    <source>
        <strain evidence="7">cv. CM334</strain>
    </source>
</reference>
<gene>
    <name evidence="6" type="ORF">T459_21376</name>
</gene>
<keyword evidence="7" id="KW-1185">Reference proteome</keyword>
<sequence>MLLCDVTPLPPSIYIISSPFPFSPKPFLHSLPLNLSLFCSSHPTMMRGNSFYGDGGVRLELNPTASSPLAIDVTESTEVRIQRLIFENPVVIFTRSSCCMCHVMKKLLSAIGVHPTVIELEEDEIAALPSGDDEVIPGAGDAPAVFIGRTRVGGLESLVALHLSGRLVPRLVEVGVITHAVL</sequence>
<dbReference type="InterPro" id="IPR002109">
    <property type="entry name" value="Glutaredoxin"/>
</dbReference>
<dbReference type="InterPro" id="IPR036249">
    <property type="entry name" value="Thioredoxin-like_sf"/>
</dbReference>
<dbReference type="GO" id="GO:0005737">
    <property type="term" value="C:cytoplasm"/>
    <property type="evidence" value="ECO:0007669"/>
    <property type="project" value="UniProtKB-SubCell"/>
</dbReference>
<evidence type="ECO:0000256" key="2">
    <source>
        <dbReference type="ARBA" id="ARBA00007568"/>
    </source>
</evidence>
<feature type="domain" description="Glutaredoxin" evidence="5">
    <location>
        <begin position="90"/>
        <end position="127"/>
    </location>
</feature>
<keyword evidence="3" id="KW-0963">Cytoplasm</keyword>